<keyword evidence="8 12" id="KW-0413">Isomerase</keyword>
<keyword evidence="5" id="KW-0862">Zinc</keyword>
<dbReference type="InterPro" id="IPR003602">
    <property type="entry name" value="Topo_IA_DNA-bd_dom"/>
</dbReference>
<dbReference type="EMBL" id="LR797239">
    <property type="protein sequence ID" value="CAB4195609.1"/>
    <property type="molecule type" value="Genomic_DNA"/>
</dbReference>
<dbReference type="GO" id="GO:0008270">
    <property type="term" value="F:zinc ion binding"/>
    <property type="evidence" value="ECO:0007669"/>
    <property type="project" value="UniProtKB-KW"/>
</dbReference>
<dbReference type="EC" id="5.6.2.1" evidence="3"/>
<evidence type="ECO:0000313" key="12">
    <source>
        <dbReference type="EMBL" id="CAB4205103.1"/>
    </source>
</evidence>
<dbReference type="Pfam" id="PF01751">
    <property type="entry name" value="Toprim"/>
    <property type="match status" value="1"/>
</dbReference>
<dbReference type="PROSITE" id="PS50880">
    <property type="entry name" value="TOPRIM"/>
    <property type="match status" value="1"/>
</dbReference>
<dbReference type="InterPro" id="IPR013497">
    <property type="entry name" value="Topo_IA_cen"/>
</dbReference>
<reference evidence="12" key="1">
    <citation type="submission" date="2020-05" db="EMBL/GenBank/DDBJ databases">
        <authorList>
            <person name="Chiriac C."/>
            <person name="Salcher M."/>
            <person name="Ghai R."/>
            <person name="Kavagutti S V."/>
        </authorList>
    </citation>
    <scope>NUCLEOTIDE SEQUENCE</scope>
</reference>
<dbReference type="SUPFAM" id="SSF56712">
    <property type="entry name" value="Prokaryotic type I DNA topoisomerase"/>
    <property type="match status" value="2"/>
</dbReference>
<evidence type="ECO:0000256" key="1">
    <source>
        <dbReference type="ARBA" id="ARBA00000213"/>
    </source>
</evidence>
<dbReference type="Gene3D" id="3.30.65.10">
    <property type="entry name" value="Bacterial Topoisomerase I, domain 1"/>
    <property type="match status" value="2"/>
</dbReference>
<dbReference type="Pfam" id="PF01131">
    <property type="entry name" value="Topoisom_bac"/>
    <property type="match status" value="1"/>
</dbReference>
<dbReference type="InterPro" id="IPR003601">
    <property type="entry name" value="Topo_IA_2"/>
</dbReference>
<evidence type="ECO:0000256" key="6">
    <source>
        <dbReference type="ARBA" id="ARBA00023029"/>
    </source>
</evidence>
<dbReference type="GO" id="GO:0006265">
    <property type="term" value="P:DNA topological change"/>
    <property type="evidence" value="ECO:0007669"/>
    <property type="project" value="InterPro"/>
</dbReference>
<gene>
    <name evidence="11" type="ORF">UFOVP1287_19</name>
    <name evidence="12" type="ORF">UFOVP1408_21</name>
</gene>
<dbReference type="InterPro" id="IPR013498">
    <property type="entry name" value="Topo_IA_Znf"/>
</dbReference>
<sequence length="415" mass="45693">MAKNLMVVESAAKAKTLAKYLGRSFQVCATGGPVLELPKTALGVDIANFRAEYRVIAAKKPVIAELRRAAADKDIVYLACDPDREGEELAWHIAELLGVPRERLRRVLFHEITPAAVKEALAHPQALNPARYDAQQARRILDRLIGSQISPKFFHRCHRPTRMQGGLPFVWRQGGLSQSVALRILVEREREIRGLCAGEPQPAQHFTRATLIEELKDKGIGRPATYATIMGGLLTSGYVTEDEARRLRPSELGMLVTDLLVEAFPDGLTVEFAAGVEHTLDSVEEGRECWVDATRRLYSPFAAGLANVATRLREAKTQVAPGPVENETLGRSCPNCGRPMQTRFGRFGRFAACTGYPECKTVQPFALPEPIGVRCPDCAQGDVVRRYTRGGGCFYACSRYPDCTFKASARPAGKN</sequence>
<dbReference type="Gene3D" id="1.10.460.10">
    <property type="entry name" value="Topoisomerase I, domain 2"/>
    <property type="match status" value="2"/>
</dbReference>
<dbReference type="Gene3D" id="3.40.50.140">
    <property type="match status" value="1"/>
</dbReference>
<feature type="domain" description="Topo IA-type catalytic" evidence="10">
    <location>
        <begin position="1"/>
        <end position="306"/>
    </location>
</feature>
<comment type="catalytic activity">
    <reaction evidence="1">
        <text>ATP-independent breakage of single-stranded DNA, followed by passage and rejoining.</text>
        <dbReference type="EC" id="5.6.2.1"/>
    </reaction>
</comment>
<evidence type="ECO:0000259" key="9">
    <source>
        <dbReference type="PROSITE" id="PS50880"/>
    </source>
</evidence>
<organism evidence="12">
    <name type="scientific">uncultured Caudovirales phage</name>
    <dbReference type="NCBI Taxonomy" id="2100421"/>
    <lineage>
        <taxon>Viruses</taxon>
        <taxon>Duplodnaviria</taxon>
        <taxon>Heunggongvirae</taxon>
        <taxon>Uroviricota</taxon>
        <taxon>Caudoviricetes</taxon>
        <taxon>Peduoviridae</taxon>
        <taxon>Maltschvirus</taxon>
        <taxon>Maltschvirus maltsch</taxon>
    </lineage>
</organism>
<evidence type="ECO:0000256" key="4">
    <source>
        <dbReference type="ARBA" id="ARBA00022771"/>
    </source>
</evidence>
<keyword evidence="4" id="KW-0479">Metal-binding</keyword>
<dbReference type="PROSITE" id="PS52039">
    <property type="entry name" value="TOPO_IA_2"/>
    <property type="match status" value="1"/>
</dbReference>
<name>A0A6J5S849_9CAUD</name>
<accession>A0A6J5S849</accession>
<dbReference type="Pfam" id="PF01396">
    <property type="entry name" value="Zn_ribbon_Top1"/>
    <property type="match status" value="2"/>
</dbReference>
<dbReference type="SMART" id="SM00493">
    <property type="entry name" value="TOPRIM"/>
    <property type="match status" value="1"/>
</dbReference>
<evidence type="ECO:0000256" key="8">
    <source>
        <dbReference type="ARBA" id="ARBA00023235"/>
    </source>
</evidence>
<dbReference type="GO" id="GO:0003917">
    <property type="term" value="F:DNA topoisomerase type I (single strand cut, ATP-independent) activity"/>
    <property type="evidence" value="ECO:0007669"/>
    <property type="project" value="UniProtKB-EC"/>
</dbReference>
<evidence type="ECO:0000256" key="5">
    <source>
        <dbReference type="ARBA" id="ARBA00022833"/>
    </source>
</evidence>
<dbReference type="InterPro" id="IPR034149">
    <property type="entry name" value="TOPRIM_TopoI"/>
</dbReference>
<dbReference type="InterPro" id="IPR013824">
    <property type="entry name" value="Topo_IA_cen_sub1"/>
</dbReference>
<proteinExistence type="inferred from homology"/>
<keyword evidence="4" id="KW-0863">Zinc-finger</keyword>
<evidence type="ECO:0000256" key="2">
    <source>
        <dbReference type="ARBA" id="ARBA00009446"/>
    </source>
</evidence>
<evidence type="ECO:0000259" key="10">
    <source>
        <dbReference type="PROSITE" id="PS52039"/>
    </source>
</evidence>
<dbReference type="CDD" id="cd03363">
    <property type="entry name" value="TOPRIM_TopoIA_TopoI"/>
    <property type="match status" value="1"/>
</dbReference>
<dbReference type="EMBL" id="LR797355">
    <property type="protein sequence ID" value="CAB4205103.1"/>
    <property type="molecule type" value="Genomic_DNA"/>
</dbReference>
<dbReference type="SMART" id="SM00436">
    <property type="entry name" value="TOP1Bc"/>
    <property type="match status" value="1"/>
</dbReference>
<protein>
    <recommendedName>
        <fullName evidence="3">DNA topoisomerase</fullName>
        <ecNumber evidence="3">5.6.2.1</ecNumber>
    </recommendedName>
</protein>
<dbReference type="SUPFAM" id="SSF57783">
    <property type="entry name" value="Zinc beta-ribbon"/>
    <property type="match status" value="1"/>
</dbReference>
<dbReference type="SMART" id="SM00437">
    <property type="entry name" value="TOP1Ac"/>
    <property type="match status" value="1"/>
</dbReference>
<evidence type="ECO:0000256" key="7">
    <source>
        <dbReference type="ARBA" id="ARBA00023125"/>
    </source>
</evidence>
<dbReference type="PRINTS" id="PR00417">
    <property type="entry name" value="PRTPISMRASEI"/>
</dbReference>
<evidence type="ECO:0000256" key="3">
    <source>
        <dbReference type="ARBA" id="ARBA00012891"/>
    </source>
</evidence>
<dbReference type="GO" id="GO:0003677">
    <property type="term" value="F:DNA binding"/>
    <property type="evidence" value="ECO:0007669"/>
    <property type="project" value="UniProtKB-KW"/>
</dbReference>
<dbReference type="InterPro" id="IPR006171">
    <property type="entry name" value="TOPRIM_dom"/>
</dbReference>
<keyword evidence="6" id="KW-0799">Topoisomerase</keyword>
<dbReference type="InterPro" id="IPR000380">
    <property type="entry name" value="Topo_IA"/>
</dbReference>
<dbReference type="InterPro" id="IPR023405">
    <property type="entry name" value="Topo_IA_core_domain"/>
</dbReference>
<dbReference type="PANTHER" id="PTHR42785:SF1">
    <property type="entry name" value="DNA TOPOISOMERASE"/>
    <property type="match status" value="1"/>
</dbReference>
<dbReference type="PANTHER" id="PTHR42785">
    <property type="entry name" value="DNA TOPOISOMERASE, TYPE IA, CORE"/>
    <property type="match status" value="1"/>
</dbReference>
<evidence type="ECO:0000313" key="11">
    <source>
        <dbReference type="EMBL" id="CAB4195609.1"/>
    </source>
</evidence>
<keyword evidence="7" id="KW-0238">DNA-binding</keyword>
<feature type="domain" description="Toprim" evidence="9">
    <location>
        <begin position="3"/>
        <end position="112"/>
    </location>
</feature>
<comment type="similarity">
    <text evidence="2">Belongs to the type IA topoisomerase family.</text>
</comment>